<gene>
    <name evidence="2" type="ORF">SAMN06295933_2846</name>
</gene>
<dbReference type="RefSeq" id="WP_085103377.1">
    <property type="nucleotide sequence ID" value="NZ_FWZU01000005.1"/>
</dbReference>
<feature type="transmembrane region" description="Helical" evidence="1">
    <location>
        <begin position="6"/>
        <end position="23"/>
    </location>
</feature>
<sequence length="106" mass="11210">MNEILIALLIGCAAGIIDIVPMIKQKLSKFSICSAFAQWVVLGLVIPNTSMFGLTSWLNGLVVAVLFALPIAILVMENDKKSVPIILVMSAILGSIVGLVGFKLGL</sequence>
<proteinExistence type="predicted"/>
<dbReference type="Proteomes" id="UP000192906">
    <property type="component" value="Unassembled WGS sequence"/>
</dbReference>
<keyword evidence="1" id="KW-0812">Transmembrane</keyword>
<name>A0A1X7EFB9_9BACT</name>
<evidence type="ECO:0000313" key="2">
    <source>
        <dbReference type="EMBL" id="SMF32533.1"/>
    </source>
</evidence>
<organism evidence="2 3">
    <name type="scientific">Desulfovibrio gilichinskyi</name>
    <dbReference type="NCBI Taxonomy" id="1519643"/>
    <lineage>
        <taxon>Bacteria</taxon>
        <taxon>Pseudomonadati</taxon>
        <taxon>Thermodesulfobacteriota</taxon>
        <taxon>Desulfovibrionia</taxon>
        <taxon>Desulfovibrionales</taxon>
        <taxon>Desulfovibrionaceae</taxon>
        <taxon>Desulfovibrio</taxon>
    </lineage>
</organism>
<keyword evidence="3" id="KW-1185">Reference proteome</keyword>
<evidence type="ECO:0000313" key="3">
    <source>
        <dbReference type="Proteomes" id="UP000192906"/>
    </source>
</evidence>
<evidence type="ECO:0000256" key="1">
    <source>
        <dbReference type="SAM" id="Phobius"/>
    </source>
</evidence>
<dbReference type="AlphaFoldDB" id="A0A1X7EFB9"/>
<keyword evidence="1" id="KW-1133">Transmembrane helix</keyword>
<reference evidence="3" key="1">
    <citation type="submission" date="2017-04" db="EMBL/GenBank/DDBJ databases">
        <authorList>
            <person name="Varghese N."/>
            <person name="Submissions S."/>
        </authorList>
    </citation>
    <scope>NUCLEOTIDE SEQUENCE [LARGE SCALE GENOMIC DNA]</scope>
    <source>
        <strain evidence="3">K3S</strain>
    </source>
</reference>
<keyword evidence="1" id="KW-0472">Membrane</keyword>
<feature type="transmembrane region" description="Helical" evidence="1">
    <location>
        <begin position="56"/>
        <end position="76"/>
    </location>
</feature>
<dbReference type="OrthoDB" id="1047115at2"/>
<dbReference type="EMBL" id="FWZU01000005">
    <property type="protein sequence ID" value="SMF32533.1"/>
    <property type="molecule type" value="Genomic_DNA"/>
</dbReference>
<protein>
    <submittedName>
        <fullName evidence="2">Uncharacterized protein</fullName>
    </submittedName>
</protein>
<feature type="transmembrane region" description="Helical" evidence="1">
    <location>
        <begin position="30"/>
        <end position="50"/>
    </location>
</feature>
<feature type="transmembrane region" description="Helical" evidence="1">
    <location>
        <begin position="83"/>
        <end position="102"/>
    </location>
</feature>
<accession>A0A1X7EFB9</accession>